<evidence type="ECO:0000256" key="3">
    <source>
        <dbReference type="ARBA" id="ARBA00021718"/>
    </source>
</evidence>
<evidence type="ECO:0000313" key="11">
    <source>
        <dbReference type="Proteomes" id="UP000198729"/>
    </source>
</evidence>
<dbReference type="Pfam" id="PF01313">
    <property type="entry name" value="Bac_export_3"/>
    <property type="match status" value="1"/>
</dbReference>
<evidence type="ECO:0000256" key="4">
    <source>
        <dbReference type="ARBA" id="ARBA00022475"/>
    </source>
</evidence>
<dbReference type="PANTHER" id="PTHR34040">
    <property type="entry name" value="FLAGELLAR BIOSYNTHETIC PROTEIN FLIQ"/>
    <property type="match status" value="1"/>
</dbReference>
<sequence length="90" mass="9891">MSPEYAMNIGRQAMEITLLISAPILLTALAVGLIVSIFQAATQINEMTLSFIPKLLAMFLALTFAGPWMLQLMLDYISRLYATIPWIAAG</sequence>
<evidence type="ECO:0000313" key="10">
    <source>
        <dbReference type="EMBL" id="SCZ84407.1"/>
    </source>
</evidence>
<reference evidence="10 11" key="1">
    <citation type="submission" date="2016-10" db="EMBL/GenBank/DDBJ databases">
        <authorList>
            <person name="de Groot N.N."/>
        </authorList>
    </citation>
    <scope>NUCLEOTIDE SEQUENCE [LARGE SCALE GENOMIC DNA]</scope>
    <source>
        <strain evidence="10">1</strain>
    </source>
</reference>
<keyword evidence="6 9" id="KW-1133">Transmembrane helix</keyword>
<keyword evidence="4 9" id="KW-1003">Cell membrane</keyword>
<gene>
    <name evidence="9 10" type="primary">fliQ</name>
    <name evidence="10" type="ORF">NSMM_150145</name>
</gene>
<evidence type="ECO:0000256" key="8">
    <source>
        <dbReference type="ARBA" id="ARBA00023143"/>
    </source>
</evidence>
<dbReference type="InterPro" id="IPR006305">
    <property type="entry name" value="FliQ"/>
</dbReference>
<dbReference type="GO" id="GO:0005886">
    <property type="term" value="C:plasma membrane"/>
    <property type="evidence" value="ECO:0007669"/>
    <property type="project" value="UniProtKB-SubCell"/>
</dbReference>
<dbReference type="Proteomes" id="UP000198729">
    <property type="component" value="Unassembled WGS sequence"/>
</dbReference>
<dbReference type="STRING" id="51642.NSMM_150145"/>
<comment type="subcellular location">
    <subcellularLocation>
        <location evidence="1 9">Cell membrane</location>
        <topology evidence="1">Multi-pass membrane protein</topology>
    </subcellularLocation>
    <subcellularLocation>
        <location evidence="9">Bacterial flagellum basal body</location>
    </subcellularLocation>
</comment>
<dbReference type="AlphaFoldDB" id="A0A1G5SBP7"/>
<feature type="transmembrane region" description="Helical" evidence="9">
    <location>
        <begin position="16"/>
        <end position="39"/>
    </location>
</feature>
<dbReference type="OrthoDB" id="9806440at2"/>
<comment type="function">
    <text evidence="9">Role in flagellar biosynthesis.</text>
</comment>
<keyword evidence="10" id="KW-0966">Cell projection</keyword>
<keyword evidence="10" id="KW-0969">Cilium</keyword>
<dbReference type="InterPro" id="IPR002191">
    <property type="entry name" value="Bac_export_3"/>
</dbReference>
<dbReference type="GO" id="GO:0009306">
    <property type="term" value="P:protein secretion"/>
    <property type="evidence" value="ECO:0007669"/>
    <property type="project" value="InterPro"/>
</dbReference>
<protein>
    <recommendedName>
        <fullName evidence="3 9">Flagellar biosynthetic protein FliQ</fullName>
    </recommendedName>
</protein>
<dbReference type="GO" id="GO:0044780">
    <property type="term" value="P:bacterial-type flagellum assembly"/>
    <property type="evidence" value="ECO:0007669"/>
    <property type="project" value="InterPro"/>
</dbReference>
<dbReference type="NCBIfam" id="TIGR01402">
    <property type="entry name" value="fliQ"/>
    <property type="match status" value="1"/>
</dbReference>
<dbReference type="RefSeq" id="WP_090283841.1">
    <property type="nucleotide sequence ID" value="NZ_FMWO01000020.1"/>
</dbReference>
<dbReference type="GO" id="GO:0009425">
    <property type="term" value="C:bacterial-type flagellum basal body"/>
    <property type="evidence" value="ECO:0007669"/>
    <property type="project" value="UniProtKB-SubCell"/>
</dbReference>
<dbReference type="PANTHER" id="PTHR34040:SF2">
    <property type="entry name" value="FLAGELLAR BIOSYNTHETIC PROTEIN FLIQ"/>
    <property type="match status" value="1"/>
</dbReference>
<keyword evidence="7 9" id="KW-0472">Membrane</keyword>
<keyword evidence="5 9" id="KW-0812">Transmembrane</keyword>
<organism evidence="10 11">
    <name type="scientific">Nitrosomonas mobilis</name>
    <dbReference type="NCBI Taxonomy" id="51642"/>
    <lineage>
        <taxon>Bacteria</taxon>
        <taxon>Pseudomonadati</taxon>
        <taxon>Pseudomonadota</taxon>
        <taxon>Betaproteobacteria</taxon>
        <taxon>Nitrosomonadales</taxon>
        <taxon>Nitrosomonadaceae</taxon>
        <taxon>Nitrosomonas</taxon>
    </lineage>
</organism>
<keyword evidence="8 9" id="KW-0975">Bacterial flagellum</keyword>
<dbReference type="EMBL" id="FMWO01000020">
    <property type="protein sequence ID" value="SCZ84407.1"/>
    <property type="molecule type" value="Genomic_DNA"/>
</dbReference>
<evidence type="ECO:0000256" key="2">
    <source>
        <dbReference type="ARBA" id="ARBA00006156"/>
    </source>
</evidence>
<evidence type="ECO:0000256" key="9">
    <source>
        <dbReference type="RuleBase" id="RU364090"/>
    </source>
</evidence>
<feature type="transmembrane region" description="Helical" evidence="9">
    <location>
        <begin position="51"/>
        <end position="70"/>
    </location>
</feature>
<comment type="similarity">
    <text evidence="2 9">Belongs to the FliQ/MopD/SpaQ family.</text>
</comment>
<accession>A0A1G5SBP7</accession>
<evidence type="ECO:0000256" key="6">
    <source>
        <dbReference type="ARBA" id="ARBA00022989"/>
    </source>
</evidence>
<proteinExistence type="inferred from homology"/>
<evidence type="ECO:0000256" key="5">
    <source>
        <dbReference type="ARBA" id="ARBA00022692"/>
    </source>
</evidence>
<evidence type="ECO:0000256" key="1">
    <source>
        <dbReference type="ARBA" id="ARBA00004651"/>
    </source>
</evidence>
<dbReference type="PRINTS" id="PR00952">
    <property type="entry name" value="TYPE3IMQPROT"/>
</dbReference>
<keyword evidence="10" id="KW-0282">Flagellum</keyword>
<evidence type="ECO:0000256" key="7">
    <source>
        <dbReference type="ARBA" id="ARBA00023136"/>
    </source>
</evidence>
<keyword evidence="11" id="KW-1185">Reference proteome</keyword>
<name>A0A1G5SBP7_9PROT</name>
<dbReference type="PIRSF" id="PIRSF004669">
    <property type="entry name" value="FliQ"/>
    <property type="match status" value="1"/>
</dbReference>